<sequence length="46" mass="5442">MFVLGPSFRLLENVLEYEQELLEEEPLPHPETLFSGHCHISYLKKK</sequence>
<evidence type="ECO:0000313" key="2">
    <source>
        <dbReference type="Proteomes" id="UP000315289"/>
    </source>
</evidence>
<dbReference type="EMBL" id="VOAH01000004">
    <property type="protein sequence ID" value="TVP41279.1"/>
    <property type="molecule type" value="Genomic_DNA"/>
</dbReference>
<accession>A0A557SXE1</accession>
<keyword evidence="2" id="KW-1185">Reference proteome</keyword>
<dbReference type="Proteomes" id="UP000315289">
    <property type="component" value="Unassembled WGS sequence"/>
</dbReference>
<comment type="caution">
    <text evidence="1">The sequence shown here is derived from an EMBL/GenBank/DDBJ whole genome shotgun (WGS) entry which is preliminary data.</text>
</comment>
<protein>
    <submittedName>
        <fullName evidence="1">Uncharacterized protein</fullName>
    </submittedName>
</protein>
<name>A0A557SXE1_9ARCH</name>
<proteinExistence type="predicted"/>
<evidence type="ECO:0000313" key="1">
    <source>
        <dbReference type="EMBL" id="TVP41279.1"/>
    </source>
</evidence>
<reference evidence="1 2" key="1">
    <citation type="journal article" date="2019" name="Front. Microbiol.">
        <title>Ammonia Oxidation by the Arctic Terrestrial Thaumarchaeote Candidatus Nitrosocosmicus arcticus Is Stimulated by Increasing Temperatures.</title>
        <authorList>
            <person name="Alves R.J.E."/>
            <person name="Kerou M."/>
            <person name="Zappe A."/>
            <person name="Bittner R."/>
            <person name="Abby S.S."/>
            <person name="Schmidt H.A."/>
            <person name="Pfeifer K."/>
            <person name="Schleper C."/>
        </authorList>
    </citation>
    <scope>NUCLEOTIDE SEQUENCE [LARGE SCALE GENOMIC DNA]</scope>
    <source>
        <strain evidence="1 2">Kfb</strain>
    </source>
</reference>
<organism evidence="1 2">
    <name type="scientific">Candidatus Nitrosocosmicus arcticus</name>
    <dbReference type="NCBI Taxonomy" id="2035267"/>
    <lineage>
        <taxon>Archaea</taxon>
        <taxon>Nitrososphaerota</taxon>
        <taxon>Nitrososphaeria</taxon>
        <taxon>Nitrososphaerales</taxon>
        <taxon>Nitrososphaeraceae</taxon>
        <taxon>Candidatus Nitrosocosmicus</taxon>
    </lineage>
</organism>
<dbReference type="AlphaFoldDB" id="A0A557SXE1"/>
<gene>
    <name evidence="1" type="ORF">NARC_40243</name>
</gene>